<dbReference type="Pfam" id="PF09391">
    <property type="entry name" value="DUF2000"/>
    <property type="match status" value="1"/>
</dbReference>
<evidence type="ECO:0000313" key="1">
    <source>
        <dbReference type="EMBL" id="GAD79494.1"/>
    </source>
</evidence>
<name>U3CE04_9VIBR</name>
<sequence>MSDYPEETSRRFIAILNKKMDLGRSLNVLGHISVGLSNSLEASETAYVDYTDKDGNIHPNLSHFPFIVLKADNSNKIRKVREEALARGVKFVDFTSTMIDGGSEVQQQVTNETAEADLEYLGISLFGDTEQLREFTKKYSLYK</sequence>
<dbReference type="InterPro" id="IPR017021">
    <property type="entry name" value="UCP033763"/>
</dbReference>
<comment type="caution">
    <text evidence="1">The sequence shown here is derived from an EMBL/GenBank/DDBJ whole genome shotgun (WGS) entry which is preliminary data.</text>
</comment>
<reference evidence="1 2" key="1">
    <citation type="submission" date="2013-09" db="EMBL/GenBank/DDBJ databases">
        <title>Whole genome shotgun sequence of Vibrio ezurae NBRC 102218.</title>
        <authorList>
            <person name="Yoshida I."/>
            <person name="Hosoyama A."/>
            <person name="Numata M."/>
            <person name="Hashimoto M."/>
            <person name="Hosoyama Y."/>
            <person name="Tsuchikane K."/>
            <person name="Noguchi M."/>
            <person name="Hirakata S."/>
            <person name="Ichikawa N."/>
            <person name="Ohji S."/>
            <person name="Yamazoe A."/>
            <person name="Fujita N."/>
        </authorList>
    </citation>
    <scope>NUCLEOTIDE SEQUENCE [LARGE SCALE GENOMIC DNA]</scope>
    <source>
        <strain evidence="1 2">NBRC 102218</strain>
    </source>
</reference>
<organism evidence="1 2">
    <name type="scientific">Vibrio ezurae NBRC 102218</name>
    <dbReference type="NCBI Taxonomy" id="1219080"/>
    <lineage>
        <taxon>Bacteria</taxon>
        <taxon>Pseudomonadati</taxon>
        <taxon>Pseudomonadota</taxon>
        <taxon>Gammaproteobacteria</taxon>
        <taxon>Vibrionales</taxon>
        <taxon>Vibrionaceae</taxon>
        <taxon>Vibrio</taxon>
    </lineage>
</organism>
<protein>
    <recommendedName>
        <fullName evidence="3">DUF2000 domain-containing protein</fullName>
    </recommendedName>
</protein>
<dbReference type="Gene3D" id="3.40.1490.10">
    <property type="entry name" value="Bit1"/>
    <property type="match status" value="1"/>
</dbReference>
<accession>U3CE04</accession>
<dbReference type="OrthoDB" id="21143at2"/>
<dbReference type="AlphaFoldDB" id="U3CE04"/>
<dbReference type="InterPro" id="IPR023476">
    <property type="entry name" value="Pep_tRNA_hydro_II_dom_sf"/>
</dbReference>
<dbReference type="Proteomes" id="UP000016562">
    <property type="component" value="Unassembled WGS sequence"/>
</dbReference>
<keyword evidence="2" id="KW-1185">Reference proteome</keyword>
<dbReference type="EMBL" id="BATM01000016">
    <property type="protein sequence ID" value="GAD79494.1"/>
    <property type="molecule type" value="Genomic_DNA"/>
</dbReference>
<dbReference type="eggNOG" id="COG4954">
    <property type="taxonomic scope" value="Bacteria"/>
</dbReference>
<gene>
    <name evidence="1" type="ORF">VEZ01S_16_00430</name>
</gene>
<proteinExistence type="predicted"/>
<dbReference type="SUPFAM" id="SSF102462">
    <property type="entry name" value="Peptidyl-tRNA hydrolase II"/>
    <property type="match status" value="1"/>
</dbReference>
<dbReference type="RefSeq" id="WP_021713203.1">
    <property type="nucleotide sequence ID" value="NZ_BATM01000016.1"/>
</dbReference>
<evidence type="ECO:0000313" key="2">
    <source>
        <dbReference type="Proteomes" id="UP000016562"/>
    </source>
</evidence>
<dbReference type="InterPro" id="IPR018988">
    <property type="entry name" value="DUF2000"/>
</dbReference>
<dbReference type="PIRSF" id="PIRSF033736">
    <property type="entry name" value="UCP033763"/>
    <property type="match status" value="1"/>
</dbReference>
<evidence type="ECO:0008006" key="3">
    <source>
        <dbReference type="Google" id="ProtNLM"/>
    </source>
</evidence>